<reference evidence="1" key="1">
    <citation type="submission" date="2023-10" db="EMBL/GenBank/DDBJ databases">
        <title>Genome assembly of Pristionchus species.</title>
        <authorList>
            <person name="Yoshida K."/>
            <person name="Sommer R.J."/>
        </authorList>
    </citation>
    <scope>NUCLEOTIDE SEQUENCE</scope>
    <source>
        <strain evidence="1">RS5133</strain>
    </source>
</reference>
<dbReference type="AlphaFoldDB" id="A0AAV5WRJ4"/>
<evidence type="ECO:0000313" key="2">
    <source>
        <dbReference type="Proteomes" id="UP001432322"/>
    </source>
</evidence>
<name>A0AAV5WRJ4_9BILA</name>
<proteinExistence type="predicted"/>
<feature type="non-terminal residue" evidence="1">
    <location>
        <position position="1"/>
    </location>
</feature>
<organism evidence="1 2">
    <name type="scientific">Pristionchus fissidentatus</name>
    <dbReference type="NCBI Taxonomy" id="1538716"/>
    <lineage>
        <taxon>Eukaryota</taxon>
        <taxon>Metazoa</taxon>
        <taxon>Ecdysozoa</taxon>
        <taxon>Nematoda</taxon>
        <taxon>Chromadorea</taxon>
        <taxon>Rhabditida</taxon>
        <taxon>Rhabditina</taxon>
        <taxon>Diplogasteromorpha</taxon>
        <taxon>Diplogasteroidea</taxon>
        <taxon>Neodiplogasteridae</taxon>
        <taxon>Pristionchus</taxon>
    </lineage>
</organism>
<accession>A0AAV5WRJ4</accession>
<dbReference type="Proteomes" id="UP001432322">
    <property type="component" value="Unassembled WGS sequence"/>
</dbReference>
<protein>
    <submittedName>
        <fullName evidence="1">Uncharacterized protein</fullName>
    </submittedName>
</protein>
<sequence>ASCILFLSHSETDARVLSSPSAIVILLDVSKMKKRKGEMVIDHLGIIGSTPSFQSKWPGFGERCYFFNRHNLHSYYGDNGCHLTSEDYLGSVTAISLKTS</sequence>
<evidence type="ECO:0000313" key="1">
    <source>
        <dbReference type="EMBL" id="GMT33978.1"/>
    </source>
</evidence>
<gene>
    <name evidence="1" type="ORF">PFISCL1PPCAC_25275</name>
</gene>
<keyword evidence="2" id="KW-1185">Reference proteome</keyword>
<dbReference type="EMBL" id="BTSY01000006">
    <property type="protein sequence ID" value="GMT33978.1"/>
    <property type="molecule type" value="Genomic_DNA"/>
</dbReference>
<comment type="caution">
    <text evidence="1">The sequence shown here is derived from an EMBL/GenBank/DDBJ whole genome shotgun (WGS) entry which is preliminary data.</text>
</comment>